<feature type="domain" description="Nucleoside phosphorylase" evidence="1">
    <location>
        <begin position="28"/>
        <end position="199"/>
    </location>
</feature>
<dbReference type="EMBL" id="DTEI01000074">
    <property type="protein sequence ID" value="HGU15863.1"/>
    <property type="molecule type" value="Genomic_DNA"/>
</dbReference>
<evidence type="ECO:0000313" key="2">
    <source>
        <dbReference type="EMBL" id="HGU15863.1"/>
    </source>
</evidence>
<accession>A0A7V4JQI0</accession>
<dbReference type="GO" id="GO:0008782">
    <property type="term" value="F:adenosylhomocysteine nucleosidase activity"/>
    <property type="evidence" value="ECO:0007669"/>
    <property type="project" value="TreeGrafter"/>
</dbReference>
<reference evidence="2" key="1">
    <citation type="journal article" date="2020" name="mSystems">
        <title>Genome- and Community-Level Interaction Insights into Carbon Utilization and Element Cycling Functions of Hydrothermarchaeota in Hydrothermal Sediment.</title>
        <authorList>
            <person name="Zhou Z."/>
            <person name="Liu Y."/>
            <person name="Xu W."/>
            <person name="Pan J."/>
            <person name="Luo Z.H."/>
            <person name="Li M."/>
        </authorList>
    </citation>
    <scope>NUCLEOTIDE SEQUENCE [LARGE SCALE GENOMIC DNA]</scope>
    <source>
        <strain evidence="2">SpSt-711</strain>
    </source>
</reference>
<organism evidence="2">
    <name type="scientific">Thermodesulfobacterium geofontis</name>
    <dbReference type="NCBI Taxonomy" id="1295609"/>
    <lineage>
        <taxon>Bacteria</taxon>
        <taxon>Pseudomonadati</taxon>
        <taxon>Thermodesulfobacteriota</taxon>
        <taxon>Thermodesulfobacteria</taxon>
        <taxon>Thermodesulfobacteriales</taxon>
        <taxon>Thermodesulfobacteriaceae</taxon>
        <taxon>Thermodesulfobacterium</taxon>
    </lineage>
</organism>
<evidence type="ECO:0000259" key="1">
    <source>
        <dbReference type="Pfam" id="PF01048"/>
    </source>
</evidence>
<dbReference type="GO" id="GO:0019284">
    <property type="term" value="P:L-methionine salvage from S-adenosylmethionine"/>
    <property type="evidence" value="ECO:0007669"/>
    <property type="project" value="TreeGrafter"/>
</dbReference>
<name>A0A7V4JQI0_9BACT</name>
<sequence>MCKLTVFVPSELEAEVLKDFDLDLQIIGIGPIESALSSYQILLNKKPKLVFLTGWAGAYPETELNIGDVVVATQEIFADFGRKYKTHYASFPESLKVCNSCSLNHAFTEKAIQLLETYDLSPVVGNFSTVCSATYDLNRAYFIKEKFDVIAENMEGFGVAKACEKLKVYMVEIRVISNLLFQPEKDWNKTKASEVLKKVWECLVKNWK</sequence>
<proteinExistence type="predicted"/>
<dbReference type="SUPFAM" id="SSF53167">
    <property type="entry name" value="Purine and uridine phosphorylases"/>
    <property type="match status" value="1"/>
</dbReference>
<dbReference type="AlphaFoldDB" id="A0A7V4JQI0"/>
<dbReference type="InterPro" id="IPR000845">
    <property type="entry name" value="Nucleoside_phosphorylase_d"/>
</dbReference>
<gene>
    <name evidence="2" type="ORF">ENU91_04330</name>
</gene>
<comment type="caution">
    <text evidence="2">The sequence shown here is derived from an EMBL/GenBank/DDBJ whole genome shotgun (WGS) entry which is preliminary data.</text>
</comment>
<dbReference type="InterPro" id="IPR035994">
    <property type="entry name" value="Nucleoside_phosphorylase_sf"/>
</dbReference>
<dbReference type="GO" id="GO:0009116">
    <property type="term" value="P:nucleoside metabolic process"/>
    <property type="evidence" value="ECO:0007669"/>
    <property type="project" value="InterPro"/>
</dbReference>
<dbReference type="Pfam" id="PF01048">
    <property type="entry name" value="PNP_UDP_1"/>
    <property type="match status" value="1"/>
</dbReference>
<dbReference type="GO" id="GO:0005829">
    <property type="term" value="C:cytosol"/>
    <property type="evidence" value="ECO:0007669"/>
    <property type="project" value="TreeGrafter"/>
</dbReference>
<dbReference type="PANTHER" id="PTHR46832">
    <property type="entry name" value="5'-METHYLTHIOADENOSINE/S-ADENOSYLHOMOCYSTEINE NUCLEOSIDASE"/>
    <property type="match status" value="1"/>
</dbReference>
<dbReference type="PANTHER" id="PTHR46832:SF2">
    <property type="entry name" value="FUTALOSINE HYDROLASE"/>
    <property type="match status" value="1"/>
</dbReference>
<protein>
    <recommendedName>
        <fullName evidence="1">Nucleoside phosphorylase domain-containing protein</fullName>
    </recommendedName>
</protein>
<dbReference type="GO" id="GO:0008930">
    <property type="term" value="F:methylthioadenosine nucleosidase activity"/>
    <property type="evidence" value="ECO:0007669"/>
    <property type="project" value="TreeGrafter"/>
</dbReference>
<dbReference type="Gene3D" id="3.40.50.1580">
    <property type="entry name" value="Nucleoside phosphorylase domain"/>
    <property type="match status" value="1"/>
</dbReference>